<keyword evidence="2" id="KW-0732">Signal</keyword>
<reference evidence="3 4" key="2">
    <citation type="submission" date="2020-03" db="EMBL/GenBank/DDBJ databases">
        <title>Devosia chinhatensis sp. nov., isolated from a hexachlorocyclohexane (HCH) dump site in India.</title>
        <authorList>
            <person name="Kumar M."/>
            <person name="Lal R."/>
        </authorList>
    </citation>
    <scope>NUCLEOTIDE SEQUENCE [LARGE SCALE GENOMIC DNA]</scope>
    <source>
        <strain evidence="3 4">H239</strain>
    </source>
</reference>
<reference evidence="3 4" key="1">
    <citation type="submission" date="2020-02" db="EMBL/GenBank/DDBJ databases">
        <authorList>
            <person name="Khan S.A."/>
            <person name="Jeon C.O."/>
            <person name="Chun B.H."/>
        </authorList>
    </citation>
    <scope>NUCLEOTIDE SEQUENCE [LARGE SCALE GENOMIC DNA]</scope>
    <source>
        <strain evidence="3 4">H239</strain>
    </source>
</reference>
<dbReference type="EMBL" id="JAALFG010000001">
    <property type="protein sequence ID" value="NGP17074.1"/>
    <property type="molecule type" value="Genomic_DNA"/>
</dbReference>
<organism evidence="3 4">
    <name type="scientific">Devosia aurantiaca</name>
    <dbReference type="NCBI Taxonomy" id="2714858"/>
    <lineage>
        <taxon>Bacteria</taxon>
        <taxon>Pseudomonadati</taxon>
        <taxon>Pseudomonadota</taxon>
        <taxon>Alphaproteobacteria</taxon>
        <taxon>Hyphomicrobiales</taxon>
        <taxon>Devosiaceae</taxon>
        <taxon>Devosia</taxon>
    </lineage>
</organism>
<feature type="signal peptide" evidence="2">
    <location>
        <begin position="1"/>
        <end position="19"/>
    </location>
</feature>
<gene>
    <name evidence="3" type="ORF">G5575_04710</name>
</gene>
<evidence type="ECO:0000313" key="4">
    <source>
        <dbReference type="Proteomes" id="UP000474802"/>
    </source>
</evidence>
<dbReference type="AlphaFoldDB" id="A0A6M1SJU1"/>
<sequence length="183" mass="20260">MNRPLPIIVLALLTSPALAIEPGWHISPLSGEGDRASLGCDRDATDSDYACLAVRCEDDYSVGVHVYTTRLGGDAGRWTMTMDRENRIFETTDDPSPYGARLADPDGMLLDRIRHGTFIYFQHADDPHAPFRYIDLGGSFQSIAEALYWCAPRVPPSEQNIAPDVDPDNEMEKRHEPSPAGTQ</sequence>
<evidence type="ECO:0000313" key="3">
    <source>
        <dbReference type="EMBL" id="NGP17074.1"/>
    </source>
</evidence>
<dbReference type="Proteomes" id="UP000474802">
    <property type="component" value="Unassembled WGS sequence"/>
</dbReference>
<name>A0A6M1SJU1_9HYPH</name>
<keyword evidence="4" id="KW-1185">Reference proteome</keyword>
<dbReference type="RefSeq" id="WP_164533293.1">
    <property type="nucleotide sequence ID" value="NZ_JAALFG010000001.1"/>
</dbReference>
<comment type="caution">
    <text evidence="3">The sequence shown here is derived from an EMBL/GenBank/DDBJ whole genome shotgun (WGS) entry which is preliminary data.</text>
</comment>
<proteinExistence type="predicted"/>
<protein>
    <submittedName>
        <fullName evidence="3">Uncharacterized protein</fullName>
    </submittedName>
</protein>
<feature type="chain" id="PRO_5026857138" evidence="2">
    <location>
        <begin position="20"/>
        <end position="183"/>
    </location>
</feature>
<feature type="region of interest" description="Disordered" evidence="1">
    <location>
        <begin position="157"/>
        <end position="183"/>
    </location>
</feature>
<evidence type="ECO:0000256" key="2">
    <source>
        <dbReference type="SAM" id="SignalP"/>
    </source>
</evidence>
<accession>A0A6M1SJU1</accession>
<evidence type="ECO:0000256" key="1">
    <source>
        <dbReference type="SAM" id="MobiDB-lite"/>
    </source>
</evidence>